<feature type="domain" description="Peptidase C14 caspase" evidence="5">
    <location>
        <begin position="719"/>
        <end position="955"/>
    </location>
</feature>
<dbReference type="InterPro" id="IPR015943">
    <property type="entry name" value="WD40/YVTN_repeat-like_dom_sf"/>
</dbReference>
<dbReference type="InterPro" id="IPR013783">
    <property type="entry name" value="Ig-like_fold"/>
</dbReference>
<keyword evidence="4" id="KW-0732">Signal</keyword>
<dbReference type="Proteomes" id="UP000284531">
    <property type="component" value="Unassembled WGS sequence"/>
</dbReference>
<dbReference type="SUPFAM" id="SSF50978">
    <property type="entry name" value="WD40 repeat-like"/>
    <property type="match status" value="1"/>
</dbReference>
<dbReference type="PANTHER" id="PTHR19879:SF9">
    <property type="entry name" value="TRANSCRIPTION INITIATION FACTOR TFIID SUBUNIT 5"/>
    <property type="match status" value="1"/>
</dbReference>
<dbReference type="SMART" id="SM00320">
    <property type="entry name" value="WD40"/>
    <property type="match status" value="4"/>
</dbReference>
<evidence type="ECO:0000313" key="7">
    <source>
        <dbReference type="Proteomes" id="UP000284531"/>
    </source>
</evidence>
<keyword evidence="7" id="KW-1185">Reference proteome</keyword>
<accession>A0A419WSW8</accession>
<comment type="caution">
    <text evidence="6">The sequence shown here is derived from an EMBL/GenBank/DDBJ whole genome shotgun (WGS) entry which is preliminary data.</text>
</comment>
<dbReference type="InterPro" id="IPR036322">
    <property type="entry name" value="WD40_repeat_dom_sf"/>
</dbReference>
<protein>
    <submittedName>
        <fullName evidence="6">WD domain G-beta repeat uncharacterized protein</fullName>
    </submittedName>
</protein>
<dbReference type="GO" id="GO:0006508">
    <property type="term" value="P:proteolysis"/>
    <property type="evidence" value="ECO:0007669"/>
    <property type="project" value="InterPro"/>
</dbReference>
<evidence type="ECO:0000313" key="6">
    <source>
        <dbReference type="EMBL" id="RKD98574.1"/>
    </source>
</evidence>
<evidence type="ECO:0000256" key="4">
    <source>
        <dbReference type="SAM" id="SignalP"/>
    </source>
</evidence>
<dbReference type="InterPro" id="IPR029030">
    <property type="entry name" value="Caspase-like_dom_sf"/>
</dbReference>
<dbReference type="SUPFAM" id="SSF50993">
    <property type="entry name" value="Peptidase/esterase 'gauge' domain"/>
    <property type="match status" value="1"/>
</dbReference>
<dbReference type="Gene3D" id="2.60.40.10">
    <property type="entry name" value="Immunoglobulins"/>
    <property type="match status" value="1"/>
</dbReference>
<dbReference type="Pfam" id="PF00656">
    <property type="entry name" value="Peptidase_C14"/>
    <property type="match status" value="1"/>
</dbReference>
<keyword evidence="1 3" id="KW-0853">WD repeat</keyword>
<dbReference type="PROSITE" id="PS00678">
    <property type="entry name" value="WD_REPEATS_1"/>
    <property type="match status" value="1"/>
</dbReference>
<dbReference type="EMBL" id="RAPQ01000011">
    <property type="protein sequence ID" value="RKD98574.1"/>
    <property type="molecule type" value="Genomic_DNA"/>
</dbReference>
<dbReference type="Gene3D" id="2.130.10.10">
    <property type="entry name" value="YVTN repeat-like/Quinoprotein amine dehydrogenase"/>
    <property type="match status" value="1"/>
</dbReference>
<dbReference type="InterPro" id="IPR011600">
    <property type="entry name" value="Pept_C14_caspase"/>
</dbReference>
<organism evidence="6 7">
    <name type="scientific">Marinifilum flexuosum</name>
    <dbReference type="NCBI Taxonomy" id="1117708"/>
    <lineage>
        <taxon>Bacteria</taxon>
        <taxon>Pseudomonadati</taxon>
        <taxon>Bacteroidota</taxon>
        <taxon>Bacteroidia</taxon>
        <taxon>Marinilabiliales</taxon>
        <taxon>Marinifilaceae</taxon>
    </lineage>
</organism>
<dbReference type="RefSeq" id="WP_120241162.1">
    <property type="nucleotide sequence ID" value="NZ_RAPQ01000011.1"/>
</dbReference>
<dbReference type="Gene3D" id="3.40.50.1460">
    <property type="match status" value="1"/>
</dbReference>
<evidence type="ECO:0000259" key="5">
    <source>
        <dbReference type="Pfam" id="PF00656"/>
    </source>
</evidence>
<evidence type="ECO:0000256" key="2">
    <source>
        <dbReference type="ARBA" id="ARBA00022737"/>
    </source>
</evidence>
<dbReference type="Pfam" id="PF17957">
    <property type="entry name" value="Big_7"/>
    <property type="match status" value="1"/>
</dbReference>
<reference evidence="6 7" key="1">
    <citation type="submission" date="2018-09" db="EMBL/GenBank/DDBJ databases">
        <title>Genomic Encyclopedia of Archaeal and Bacterial Type Strains, Phase II (KMG-II): from individual species to whole genera.</title>
        <authorList>
            <person name="Goeker M."/>
        </authorList>
    </citation>
    <scope>NUCLEOTIDE SEQUENCE [LARGE SCALE GENOMIC DNA]</scope>
    <source>
        <strain evidence="6 7">DSM 21950</strain>
    </source>
</reference>
<dbReference type="InterPro" id="IPR001680">
    <property type="entry name" value="WD40_rpt"/>
</dbReference>
<dbReference type="OrthoDB" id="1492850at2"/>
<dbReference type="AlphaFoldDB" id="A0A419WSW8"/>
<gene>
    <name evidence="6" type="ORF">BXY64_3433</name>
</gene>
<dbReference type="SUPFAM" id="SSF52129">
    <property type="entry name" value="Caspase-like"/>
    <property type="match status" value="1"/>
</dbReference>
<keyword evidence="2" id="KW-0677">Repeat</keyword>
<dbReference type="PANTHER" id="PTHR19879">
    <property type="entry name" value="TRANSCRIPTION INITIATION FACTOR TFIID"/>
    <property type="match status" value="1"/>
</dbReference>
<feature type="signal peptide" evidence="4">
    <location>
        <begin position="1"/>
        <end position="23"/>
    </location>
</feature>
<proteinExistence type="predicted"/>
<feature type="chain" id="PRO_5019416305" evidence="4">
    <location>
        <begin position="24"/>
        <end position="969"/>
    </location>
</feature>
<evidence type="ECO:0000256" key="3">
    <source>
        <dbReference type="PROSITE-ProRule" id="PRU00221"/>
    </source>
</evidence>
<feature type="repeat" description="WD" evidence="3">
    <location>
        <begin position="35"/>
        <end position="78"/>
    </location>
</feature>
<evidence type="ECO:0000256" key="1">
    <source>
        <dbReference type="ARBA" id="ARBA00022574"/>
    </source>
</evidence>
<name>A0A419WSW8_9BACT</name>
<dbReference type="InterPro" id="IPR019775">
    <property type="entry name" value="WD40_repeat_CS"/>
</dbReference>
<sequence length="969" mass="107655">MKIKTLFWIFLIAQLLLADFNVAAQSTVPKLRLNPEMHLTKIARIKMSTDAQGKYILTVACDKTAKLWDANTGNLIRTFRPPIGSGFEGSLWAGAISPDGEIVAVGGFTGLSWNQSTSIYIFNRSTGKLIQSLSGLNTVVTDIEFSPDGKFMAAALMEKSVEIFKSSIIDGKIKWSKLKSLSGYGPELINNVAFSSHGKLASICDDGKIRIYDKYFNLINETTGTGNLPYTICFSPDEQKIAIGYMDTPKLDVFSAANLNLLYRPSLNEIDLNEGVSYAVCFSTDGKYLYVGGIYPKQTNGDSWNVIRRWDNAGQGSYTDYPVSLDNSVMEIRIARKDPTQSILFGGIFAQPYISKMSLSGDIKYSKSGNFYDFINSDYDHLMINDTGDEIAFTPANGSPTSFSLKNRRLGEFEYLSDYKSYSDNESGIFITDWDNTKHPKINGKTTSFLGEHDTSISTDIADGGEKIVFGGNTQIYCTDKLGHKIWETPAQLKSAYAVNISGNNKVVATTQDGGIITWYSMADGELLLTLYVDPKTQKWILFTPSGLFDCSPGAESLAGWHINQGADQEAKFYPLSQFYEKYYTPNLGARILGGEDIQFENVLADLKLPPLVEILTPRDNEISSKKEVEVTIKVTDQGGGIDNIQLYLNDKLVETSQRGFKTIKKNGESKTKTFHISLVNGKNKIRATAFNEQRTESIPHEITVFYEGSSYKSDLHLLAIGVNQYKNPRYKLNYAEADASGFLNEIKKGSGDVFENVNITYLKNEEVTRTRILQEFEKLKQTAKPEDVFVFYYAGHGVMSEEKQSQFYIVPYDLTQIYGNNELLQSKAVSANELQTFATKLRAQKQMFVIDACQSGGMTELLASRGAAEEKAIAQLARSTGTYWLAASNSEQFATEVSTLGHGIFTYAILQGLKGQADSGSKDRKITVQELDGFLNDKVPELSKKYKGESQYPNSYGYGQDFPLVIIK</sequence>
<dbReference type="Pfam" id="PF00400">
    <property type="entry name" value="WD40"/>
    <property type="match status" value="2"/>
</dbReference>
<dbReference type="PROSITE" id="PS50082">
    <property type="entry name" value="WD_REPEATS_2"/>
    <property type="match status" value="1"/>
</dbReference>
<dbReference type="GO" id="GO:0004197">
    <property type="term" value="F:cysteine-type endopeptidase activity"/>
    <property type="evidence" value="ECO:0007669"/>
    <property type="project" value="InterPro"/>
</dbReference>